<accession>A0AAN8YPK1</accession>
<dbReference type="AlphaFoldDB" id="A0AAN8YPK1"/>
<reference evidence="1 2" key="1">
    <citation type="submission" date="2024-02" db="EMBL/GenBank/DDBJ databases">
        <title>de novo genome assembly of Solanum bulbocastanum strain 11H21.</title>
        <authorList>
            <person name="Hosaka A.J."/>
        </authorList>
    </citation>
    <scope>NUCLEOTIDE SEQUENCE [LARGE SCALE GENOMIC DNA]</scope>
    <source>
        <tissue evidence="1">Young leaves</tissue>
    </source>
</reference>
<proteinExistence type="predicted"/>
<organism evidence="1 2">
    <name type="scientific">Solanum bulbocastanum</name>
    <name type="common">Wild potato</name>
    <dbReference type="NCBI Taxonomy" id="147425"/>
    <lineage>
        <taxon>Eukaryota</taxon>
        <taxon>Viridiplantae</taxon>
        <taxon>Streptophyta</taxon>
        <taxon>Embryophyta</taxon>
        <taxon>Tracheophyta</taxon>
        <taxon>Spermatophyta</taxon>
        <taxon>Magnoliopsida</taxon>
        <taxon>eudicotyledons</taxon>
        <taxon>Gunneridae</taxon>
        <taxon>Pentapetalae</taxon>
        <taxon>asterids</taxon>
        <taxon>lamiids</taxon>
        <taxon>Solanales</taxon>
        <taxon>Solanaceae</taxon>
        <taxon>Solanoideae</taxon>
        <taxon>Solaneae</taxon>
        <taxon>Solanum</taxon>
    </lineage>
</organism>
<comment type="caution">
    <text evidence="1">The sequence shown here is derived from an EMBL/GenBank/DDBJ whole genome shotgun (WGS) entry which is preliminary data.</text>
</comment>
<dbReference type="EMBL" id="JBANQN010000002">
    <property type="protein sequence ID" value="KAK6796348.1"/>
    <property type="molecule type" value="Genomic_DNA"/>
</dbReference>
<evidence type="ECO:0000313" key="2">
    <source>
        <dbReference type="Proteomes" id="UP001371456"/>
    </source>
</evidence>
<name>A0AAN8YPK1_SOLBU</name>
<gene>
    <name evidence="1" type="ORF">RDI58_004049</name>
</gene>
<keyword evidence="2" id="KW-1185">Reference proteome</keyword>
<sequence length="84" mass="9587">MPDFYGRLEANRCICFANEPIKSNYIVDQEFYAKAAETDFSGDLVFMVWGKQVLFDSSRINNYNGLPDGDNEVHTARENKVGNE</sequence>
<evidence type="ECO:0000313" key="1">
    <source>
        <dbReference type="EMBL" id="KAK6796348.1"/>
    </source>
</evidence>
<protein>
    <submittedName>
        <fullName evidence="1">Uncharacterized protein</fullName>
    </submittedName>
</protein>
<dbReference type="Proteomes" id="UP001371456">
    <property type="component" value="Unassembled WGS sequence"/>
</dbReference>